<evidence type="ECO:0000313" key="2">
    <source>
        <dbReference type="EMBL" id="MFC6081007.1"/>
    </source>
</evidence>
<dbReference type="RefSeq" id="WP_380748391.1">
    <property type="nucleotide sequence ID" value="NZ_JBHSRF010000007.1"/>
</dbReference>
<comment type="caution">
    <text evidence="2">The sequence shown here is derived from an EMBL/GenBank/DDBJ whole genome shotgun (WGS) entry which is preliminary data.</text>
</comment>
<proteinExistence type="predicted"/>
<dbReference type="Proteomes" id="UP001596137">
    <property type="component" value="Unassembled WGS sequence"/>
</dbReference>
<organism evidence="2 3">
    <name type="scientific">Sphaerisporangium aureirubrum</name>
    <dbReference type="NCBI Taxonomy" id="1544736"/>
    <lineage>
        <taxon>Bacteria</taxon>
        <taxon>Bacillati</taxon>
        <taxon>Actinomycetota</taxon>
        <taxon>Actinomycetes</taxon>
        <taxon>Streptosporangiales</taxon>
        <taxon>Streptosporangiaceae</taxon>
        <taxon>Sphaerisporangium</taxon>
    </lineage>
</organism>
<reference evidence="3" key="1">
    <citation type="journal article" date="2019" name="Int. J. Syst. Evol. Microbiol.">
        <title>The Global Catalogue of Microorganisms (GCM) 10K type strain sequencing project: providing services to taxonomists for standard genome sequencing and annotation.</title>
        <authorList>
            <consortium name="The Broad Institute Genomics Platform"/>
            <consortium name="The Broad Institute Genome Sequencing Center for Infectious Disease"/>
            <person name="Wu L."/>
            <person name="Ma J."/>
        </authorList>
    </citation>
    <scope>NUCLEOTIDE SEQUENCE [LARGE SCALE GENOMIC DNA]</scope>
    <source>
        <strain evidence="3">JCM 30346</strain>
    </source>
</reference>
<gene>
    <name evidence="2" type="ORF">ACFP1K_07530</name>
</gene>
<sequence length="488" mass="51866">MSTIPIPAHVADAPDDAFQAEVQAIIDAETHRERATRLHWSAAQASAMQWAATGDLRQDARGYYRTGVNGGRGRAVARARVATLIRAGLLTEDLNPTADGRAALTAWNAAGATPVAVEFTELPPLHRGEEATRRYKVWHERSGQWAADSHARLEAALALVEDTDTERPRHADRPYASVYDAIHAEDDWTGYAENIGNVETITGRDLDDEHAVLTEAAEVVDTAAAGMVVVVPCGGRKVATDVPVPAGELYTGSYHRAARRAAAVLAGPRGRVLILSALHGLVAPDEPLMPYELRAGQPGTVTGETLRTQAAELGATNATVIVLGGRAYVDLARQVWPHAAAPLQGTRGIGEQLARLAAIYNPVPPAHGPGQVAARRADRDARRRARYVTTGPLHLAGGRAQTRITFPAATSKSSARLAAAAQFAVPYGVAVEEHQGELTAHGAAEQVARYISAARSEAREAGWDVPLIRGKGSRSDVDYCPEHAGGPR</sequence>
<feature type="domain" description="DUF6884" evidence="1">
    <location>
        <begin position="228"/>
        <end position="356"/>
    </location>
</feature>
<evidence type="ECO:0000313" key="3">
    <source>
        <dbReference type="Proteomes" id="UP001596137"/>
    </source>
</evidence>
<name>A0ABW1NEP3_9ACTN</name>
<evidence type="ECO:0000259" key="1">
    <source>
        <dbReference type="Pfam" id="PF21818"/>
    </source>
</evidence>
<protein>
    <submittedName>
        <fullName evidence="2">DUF6884 domain-containing protein</fullName>
    </submittedName>
</protein>
<dbReference type="Pfam" id="PF21818">
    <property type="entry name" value="DUF6884"/>
    <property type="match status" value="1"/>
</dbReference>
<dbReference type="EMBL" id="JBHSRF010000007">
    <property type="protein sequence ID" value="MFC6081007.1"/>
    <property type="molecule type" value="Genomic_DNA"/>
</dbReference>
<dbReference type="InterPro" id="IPR049251">
    <property type="entry name" value="DUF6884"/>
</dbReference>
<keyword evidence="3" id="KW-1185">Reference proteome</keyword>
<accession>A0ABW1NEP3</accession>